<dbReference type="AlphaFoldDB" id="A0A9N9GQ08"/>
<proteinExistence type="predicted"/>
<dbReference type="EMBL" id="CAJVPJ010002284">
    <property type="protein sequence ID" value="CAG8617546.1"/>
    <property type="molecule type" value="Genomic_DNA"/>
</dbReference>
<comment type="caution">
    <text evidence="1">The sequence shown here is derived from an EMBL/GenBank/DDBJ whole genome shotgun (WGS) entry which is preliminary data.</text>
</comment>
<sequence>MSGHYVPIKPITALPNLDSFTTRTCSTESTFYQTSLTIHERTLLLQPPYQLTCSIDELLKPARRKRSNPPRSPNPWIQKTLFTNLLK</sequence>
<evidence type="ECO:0000313" key="2">
    <source>
        <dbReference type="Proteomes" id="UP000789572"/>
    </source>
</evidence>
<evidence type="ECO:0000313" key="1">
    <source>
        <dbReference type="EMBL" id="CAG8617546.1"/>
    </source>
</evidence>
<organism evidence="1 2">
    <name type="scientific">Paraglomus occultum</name>
    <dbReference type="NCBI Taxonomy" id="144539"/>
    <lineage>
        <taxon>Eukaryota</taxon>
        <taxon>Fungi</taxon>
        <taxon>Fungi incertae sedis</taxon>
        <taxon>Mucoromycota</taxon>
        <taxon>Glomeromycotina</taxon>
        <taxon>Glomeromycetes</taxon>
        <taxon>Paraglomerales</taxon>
        <taxon>Paraglomeraceae</taxon>
        <taxon>Paraglomus</taxon>
    </lineage>
</organism>
<reference evidence="1" key="1">
    <citation type="submission" date="2021-06" db="EMBL/GenBank/DDBJ databases">
        <authorList>
            <person name="Kallberg Y."/>
            <person name="Tangrot J."/>
            <person name="Rosling A."/>
        </authorList>
    </citation>
    <scope>NUCLEOTIDE SEQUENCE</scope>
    <source>
        <strain evidence="1">IA702</strain>
    </source>
</reference>
<dbReference type="Proteomes" id="UP000789572">
    <property type="component" value="Unassembled WGS sequence"/>
</dbReference>
<dbReference type="OrthoDB" id="6247875at2759"/>
<accession>A0A9N9GQ08</accession>
<protein>
    <submittedName>
        <fullName evidence="1">7939_t:CDS:1</fullName>
    </submittedName>
</protein>
<keyword evidence="2" id="KW-1185">Reference proteome</keyword>
<feature type="non-terminal residue" evidence="1">
    <location>
        <position position="87"/>
    </location>
</feature>
<gene>
    <name evidence="1" type="ORF">POCULU_LOCUS8260</name>
</gene>
<name>A0A9N9GQ08_9GLOM</name>